<organism evidence="1 2">
    <name type="scientific">Stackebrandtia albiflava</name>
    <dbReference type="NCBI Taxonomy" id="406432"/>
    <lineage>
        <taxon>Bacteria</taxon>
        <taxon>Bacillati</taxon>
        <taxon>Actinomycetota</taxon>
        <taxon>Actinomycetes</taxon>
        <taxon>Glycomycetales</taxon>
        <taxon>Glycomycetaceae</taxon>
        <taxon>Stackebrandtia</taxon>
    </lineage>
</organism>
<comment type="caution">
    <text evidence="1">The sequence shown here is derived from an EMBL/GenBank/DDBJ whole genome shotgun (WGS) entry which is preliminary data.</text>
</comment>
<keyword evidence="2" id="KW-1185">Reference proteome</keyword>
<reference evidence="1 2" key="1">
    <citation type="journal article" date="2013" name="Stand. Genomic Sci.">
        <title>Genomic Encyclopedia of Type Strains, Phase I: The one thousand microbial genomes (KMG-I) project.</title>
        <authorList>
            <person name="Kyrpides N.C."/>
            <person name="Woyke T."/>
            <person name="Eisen J.A."/>
            <person name="Garrity G."/>
            <person name="Lilburn T.G."/>
            <person name="Beck B.J."/>
            <person name="Whitman W.B."/>
            <person name="Hugenholtz P."/>
            <person name="Klenk H.P."/>
        </authorList>
    </citation>
    <scope>NUCLEOTIDE SEQUENCE [LARGE SCALE GENOMIC DNA]</scope>
    <source>
        <strain evidence="1 2">DSM 45044</strain>
    </source>
</reference>
<evidence type="ECO:0000313" key="2">
    <source>
        <dbReference type="Proteomes" id="UP000321617"/>
    </source>
</evidence>
<evidence type="ECO:0000313" key="1">
    <source>
        <dbReference type="EMBL" id="TWJ08174.1"/>
    </source>
</evidence>
<protein>
    <submittedName>
        <fullName evidence="1">Uncharacterized protein</fullName>
    </submittedName>
</protein>
<dbReference type="AlphaFoldDB" id="A0A562URE5"/>
<sequence length="64" mass="7283">MRLFEKFGDKMLSKFVPERNASAGCPPDCIQERQMSGGYCRYRSCCYRSNCSYGCSAWSSWGSC</sequence>
<proteinExistence type="predicted"/>
<accession>A0A562URE5</accession>
<gene>
    <name evidence="1" type="ORF">LX16_4395</name>
</gene>
<dbReference type="Proteomes" id="UP000321617">
    <property type="component" value="Unassembled WGS sequence"/>
</dbReference>
<dbReference type="EMBL" id="VLLL01000008">
    <property type="protein sequence ID" value="TWJ08174.1"/>
    <property type="molecule type" value="Genomic_DNA"/>
</dbReference>
<name>A0A562URE5_9ACTN</name>
<dbReference type="RefSeq" id="WP_147142413.1">
    <property type="nucleotide sequence ID" value="NZ_BAABIJ010000004.1"/>
</dbReference>